<evidence type="ECO:0000313" key="11">
    <source>
        <dbReference type="EMBL" id="GAB1300348.1"/>
    </source>
</evidence>
<evidence type="ECO:0000256" key="2">
    <source>
        <dbReference type="ARBA" id="ARBA00006003"/>
    </source>
</evidence>
<evidence type="ECO:0000256" key="6">
    <source>
        <dbReference type="ARBA" id="ARBA00022968"/>
    </source>
</evidence>
<reference evidence="11 12" key="1">
    <citation type="submission" date="2024-08" db="EMBL/GenBank/DDBJ databases">
        <title>The draft genome of Apodemus speciosus.</title>
        <authorList>
            <person name="Nabeshima K."/>
            <person name="Suzuki S."/>
            <person name="Onuma M."/>
        </authorList>
    </citation>
    <scope>NUCLEOTIDE SEQUENCE [LARGE SCALE GENOMIC DNA]</scope>
    <source>
        <strain evidence="11">IB14-021</strain>
    </source>
</reference>
<comment type="similarity">
    <text evidence="2">Belongs to the glycosyltransferase 29 family.</text>
</comment>
<keyword evidence="12" id="KW-1185">Reference proteome</keyword>
<evidence type="ECO:0000256" key="7">
    <source>
        <dbReference type="ARBA" id="ARBA00022989"/>
    </source>
</evidence>
<dbReference type="PANTHER" id="PTHR13713:SF8">
    <property type="entry name" value="TYPE 2 LACTOSAMINE ALPHA-2,3-SIALYLTRANSFERASE"/>
    <property type="match status" value="1"/>
</dbReference>
<keyword evidence="8" id="KW-0333">Golgi apparatus</keyword>
<dbReference type="InterPro" id="IPR001675">
    <property type="entry name" value="Glyco_trans_29"/>
</dbReference>
<keyword evidence="4" id="KW-0808">Transferase</keyword>
<evidence type="ECO:0000256" key="10">
    <source>
        <dbReference type="ARBA" id="ARBA00023180"/>
    </source>
</evidence>
<dbReference type="InterPro" id="IPR051142">
    <property type="entry name" value="Glycosyltransferase_29"/>
</dbReference>
<sequence length="383" mass="44226">MHLNYIVEDLCILSSSRFGPCFGQASHERVPGGHIPEFHLSLLRAILHPVGNKWLLRLPTEEMRSRNNVRNCFKKPAFADLLRFPQFYPFLCKADFLKVADTYGTNKYLLPYGIKTYESYFSSALSKLQSCDLFGEFDRVPCKRCVVVGNGGVLKNKSLGATIDSYDVIIRMNNGPVLGHEEEVGKRTTFRLFYPESIFSDPTHYDPNTTAVLIVFKQQDLRWLTEILLGKKINTDGFWKKPALKLIYKKYQIRILDPYIIREAAFELLRFPRIFPKDQKPKHPTTGIIAITLAFHICSEVHLAGFKYNFYKPDSPLHYYGNATMSLMKKKCIPQSDYRTALFKGHYNEKNGDQLDSKLTVQIRKMTLNSISFIFVLQILVYF</sequence>
<keyword evidence="6" id="KW-0735">Signal-anchor</keyword>
<dbReference type="EMBL" id="BAAFST010000016">
    <property type="protein sequence ID" value="GAB1300348.1"/>
    <property type="molecule type" value="Genomic_DNA"/>
</dbReference>
<accession>A0ABQ0FM79</accession>
<keyword evidence="3" id="KW-0328">Glycosyltransferase</keyword>
<evidence type="ECO:0000256" key="9">
    <source>
        <dbReference type="ARBA" id="ARBA00023136"/>
    </source>
</evidence>
<dbReference type="Pfam" id="PF00777">
    <property type="entry name" value="Glyco_transf_29"/>
    <property type="match status" value="1"/>
</dbReference>
<evidence type="ECO:0000313" key="12">
    <source>
        <dbReference type="Proteomes" id="UP001623349"/>
    </source>
</evidence>
<evidence type="ECO:0000256" key="4">
    <source>
        <dbReference type="ARBA" id="ARBA00022679"/>
    </source>
</evidence>
<comment type="caution">
    <text evidence="11">The sequence shown here is derived from an EMBL/GenBank/DDBJ whole genome shotgun (WGS) entry which is preliminary data.</text>
</comment>
<dbReference type="Gene3D" id="3.90.1480.20">
    <property type="entry name" value="Glycosyl transferase family 29"/>
    <property type="match status" value="1"/>
</dbReference>
<evidence type="ECO:0000256" key="1">
    <source>
        <dbReference type="ARBA" id="ARBA00004323"/>
    </source>
</evidence>
<protein>
    <submittedName>
        <fullName evidence="11">Type 2 lactosamine alpha-2,3-sialyltransferase</fullName>
    </submittedName>
</protein>
<comment type="subcellular location">
    <subcellularLocation>
        <location evidence="1">Golgi apparatus membrane</location>
        <topology evidence="1">Single-pass type II membrane protein</topology>
    </subcellularLocation>
</comment>
<name>A0ABQ0FM79_APOSI</name>
<keyword evidence="9" id="KW-0472">Membrane</keyword>
<keyword evidence="10" id="KW-0325">Glycoprotein</keyword>
<evidence type="ECO:0000256" key="8">
    <source>
        <dbReference type="ARBA" id="ARBA00023034"/>
    </source>
</evidence>
<evidence type="ECO:0000256" key="5">
    <source>
        <dbReference type="ARBA" id="ARBA00022692"/>
    </source>
</evidence>
<dbReference type="PANTHER" id="PTHR13713">
    <property type="entry name" value="SIALYLTRANSFERASE"/>
    <property type="match status" value="1"/>
</dbReference>
<dbReference type="Proteomes" id="UP001623349">
    <property type="component" value="Unassembled WGS sequence"/>
</dbReference>
<keyword evidence="7" id="KW-1133">Transmembrane helix</keyword>
<keyword evidence="5" id="KW-0812">Transmembrane</keyword>
<evidence type="ECO:0000256" key="3">
    <source>
        <dbReference type="ARBA" id="ARBA00022676"/>
    </source>
</evidence>
<organism evidence="11 12">
    <name type="scientific">Apodemus speciosus</name>
    <name type="common">Large Japanese field mouse</name>
    <dbReference type="NCBI Taxonomy" id="105296"/>
    <lineage>
        <taxon>Eukaryota</taxon>
        <taxon>Metazoa</taxon>
        <taxon>Chordata</taxon>
        <taxon>Craniata</taxon>
        <taxon>Vertebrata</taxon>
        <taxon>Euteleostomi</taxon>
        <taxon>Mammalia</taxon>
        <taxon>Eutheria</taxon>
        <taxon>Euarchontoglires</taxon>
        <taxon>Glires</taxon>
        <taxon>Rodentia</taxon>
        <taxon>Myomorpha</taxon>
        <taxon>Muroidea</taxon>
        <taxon>Muridae</taxon>
        <taxon>Murinae</taxon>
        <taxon>Apodemus</taxon>
    </lineage>
</organism>
<dbReference type="InterPro" id="IPR038578">
    <property type="entry name" value="GT29-like_sf"/>
</dbReference>
<proteinExistence type="inferred from homology"/>
<gene>
    <name evidence="11" type="ORF">APTSU1_001558600</name>
</gene>